<feature type="compositionally biased region" description="Acidic residues" evidence="7">
    <location>
        <begin position="56"/>
        <end position="65"/>
    </location>
</feature>
<evidence type="ECO:0000256" key="6">
    <source>
        <dbReference type="ARBA" id="ARBA00023242"/>
    </source>
</evidence>
<comment type="caution">
    <text evidence="8">The sequence shown here is derived from an EMBL/GenBank/DDBJ whole genome shotgun (WGS) entry which is preliminary data.</text>
</comment>
<dbReference type="Pfam" id="PF11951">
    <property type="entry name" value="Fungal_trans_2"/>
    <property type="match status" value="1"/>
</dbReference>
<feature type="compositionally biased region" description="Polar residues" evidence="7">
    <location>
        <begin position="101"/>
        <end position="125"/>
    </location>
</feature>
<dbReference type="GO" id="GO:0045944">
    <property type="term" value="P:positive regulation of transcription by RNA polymerase II"/>
    <property type="evidence" value="ECO:0007669"/>
    <property type="project" value="TreeGrafter"/>
</dbReference>
<comment type="subcellular location">
    <subcellularLocation>
        <location evidence="1">Nucleus</location>
    </subcellularLocation>
</comment>
<keyword evidence="4" id="KW-0238">DNA-binding</keyword>
<dbReference type="PANTHER" id="PTHR37534">
    <property type="entry name" value="TRANSCRIPTIONAL ACTIVATOR PROTEIN UGA3"/>
    <property type="match status" value="1"/>
</dbReference>
<dbReference type="Proteomes" id="UP001197093">
    <property type="component" value="Unassembled WGS sequence"/>
</dbReference>
<keyword evidence="9" id="KW-1185">Reference proteome</keyword>
<evidence type="ECO:0000256" key="2">
    <source>
        <dbReference type="ARBA" id="ARBA00022833"/>
    </source>
</evidence>
<keyword evidence="2" id="KW-0862">Zinc</keyword>
<dbReference type="AlphaFoldDB" id="A0AAD4HV58"/>
<gene>
    <name evidence="8" type="ORF">NEMBOFW57_007416</name>
</gene>
<evidence type="ECO:0000256" key="4">
    <source>
        <dbReference type="ARBA" id="ARBA00023125"/>
    </source>
</evidence>
<reference evidence="8" key="1">
    <citation type="submission" date="2023-02" db="EMBL/GenBank/DDBJ databases">
        <authorList>
            <person name="Palmer J.M."/>
        </authorList>
    </citation>
    <scope>NUCLEOTIDE SEQUENCE</scope>
    <source>
        <strain evidence="8">FW57</strain>
    </source>
</reference>
<evidence type="ECO:0000256" key="7">
    <source>
        <dbReference type="SAM" id="MobiDB-lite"/>
    </source>
</evidence>
<keyword evidence="3" id="KW-0805">Transcription regulation</keyword>
<feature type="compositionally biased region" description="Low complexity" evidence="7">
    <location>
        <begin position="28"/>
        <end position="39"/>
    </location>
</feature>
<feature type="region of interest" description="Disordered" evidence="7">
    <location>
        <begin position="1"/>
        <end position="134"/>
    </location>
</feature>
<evidence type="ECO:0000256" key="1">
    <source>
        <dbReference type="ARBA" id="ARBA00004123"/>
    </source>
</evidence>
<protein>
    <submittedName>
        <fullName evidence="8">Uncharacterized protein</fullName>
    </submittedName>
</protein>
<keyword evidence="5" id="KW-0804">Transcription</keyword>
<feature type="compositionally biased region" description="Polar residues" evidence="7">
    <location>
        <begin position="66"/>
        <end position="88"/>
    </location>
</feature>
<evidence type="ECO:0000313" key="8">
    <source>
        <dbReference type="EMBL" id="KAG7287899.1"/>
    </source>
</evidence>
<keyword evidence="6" id="KW-0539">Nucleus</keyword>
<accession>A0AAD4HV58</accession>
<proteinExistence type="predicted"/>
<name>A0AAD4HV58_9PEZI</name>
<sequence>MFNASKAQRSRRKSAPGLDHIKHRRTRSGASQQASPSSSRGDDDDEADQDTRLDPIMDEDEDEPESATSQSSAPNFPLRRSSTTSSFGHQRVIAGRRHGSETPSYDGNKSSSPALSAGTTGTHTPSGVPFPDVSSVTTPSRPDWTFLPHELQFYLSYFYDNITHYHYCVVNDYDDFFRTILTSLAIRNEALLYAVVGFSAYHHAMRNPNGRIHEFLQYYSRSVTLLLECLNKKEKYSVGTLLTILQLATIEEYLGDWVNLMGHQRAAFEVLTQLFTPQTAMQSPVGRVAVMWYSRFDVFIGIMGSIGTSLSQEWFSIPAEFYESRAAAEPNKVGWKIEACSARLRQFSMEMSLLFARRAQQEITEENYVAEHRRLSAAWTTWRNSWDPSLTDTSFLVTEFPSGSSPDPDDIVNPFAPGVLFRPPLFASTLLMCEYHSIALMLSSQSPAKLTDEDRGRLMEHAYAICQIYETVELWPHSPPGSLIILQSNLAIAALYMRRDAKDRMWIRRKFAILETLGYISPITVRTRMAELFDDESCLRWWLPDDKGFTPLLQNIRAIADERNAMAVSTQREGLQQMRSVFSRMQIGDELAESDGSAPAGGKGKHTAA</sequence>
<evidence type="ECO:0000256" key="5">
    <source>
        <dbReference type="ARBA" id="ARBA00023163"/>
    </source>
</evidence>
<evidence type="ECO:0000313" key="9">
    <source>
        <dbReference type="Proteomes" id="UP001197093"/>
    </source>
</evidence>
<dbReference type="GO" id="GO:0005634">
    <property type="term" value="C:nucleus"/>
    <property type="evidence" value="ECO:0007669"/>
    <property type="project" value="UniProtKB-SubCell"/>
</dbReference>
<dbReference type="GO" id="GO:0003700">
    <property type="term" value="F:DNA-binding transcription factor activity"/>
    <property type="evidence" value="ECO:0007669"/>
    <property type="project" value="TreeGrafter"/>
</dbReference>
<dbReference type="GO" id="GO:0000976">
    <property type="term" value="F:transcription cis-regulatory region binding"/>
    <property type="evidence" value="ECO:0007669"/>
    <property type="project" value="TreeGrafter"/>
</dbReference>
<dbReference type="InterPro" id="IPR021858">
    <property type="entry name" value="Fun_TF"/>
</dbReference>
<dbReference type="PANTHER" id="PTHR37534:SF10">
    <property type="entry name" value="ZN(II)2CYS6 TRANSCRIPTION FACTOR (EUROFUNG)"/>
    <property type="match status" value="1"/>
</dbReference>
<organism evidence="8 9">
    <name type="scientific">Staphylotrichum longicolle</name>
    <dbReference type="NCBI Taxonomy" id="669026"/>
    <lineage>
        <taxon>Eukaryota</taxon>
        <taxon>Fungi</taxon>
        <taxon>Dikarya</taxon>
        <taxon>Ascomycota</taxon>
        <taxon>Pezizomycotina</taxon>
        <taxon>Sordariomycetes</taxon>
        <taxon>Sordariomycetidae</taxon>
        <taxon>Sordariales</taxon>
        <taxon>Chaetomiaceae</taxon>
        <taxon>Staphylotrichum</taxon>
    </lineage>
</organism>
<dbReference type="EMBL" id="JAHCVI010000003">
    <property type="protein sequence ID" value="KAG7287899.1"/>
    <property type="molecule type" value="Genomic_DNA"/>
</dbReference>
<evidence type="ECO:0000256" key="3">
    <source>
        <dbReference type="ARBA" id="ARBA00023015"/>
    </source>
</evidence>